<comment type="caution">
    <text evidence="1">The sequence shown here is derived from an EMBL/GenBank/DDBJ whole genome shotgun (WGS) entry which is preliminary data.</text>
</comment>
<keyword evidence="2" id="KW-1185">Reference proteome</keyword>
<sequence length="78" mass="9009">MSRGSSCNMMPFGPDFILVHGNVRHVELIWSTDFWKVKIFAEWIGQLNLLSSTGYSKCRLELWRGQPILISLREPSRA</sequence>
<organism evidence="1 2">
    <name type="scientific">Trichonephila clavipes</name>
    <name type="common">Golden silk orbweaver</name>
    <name type="synonym">Nephila clavipes</name>
    <dbReference type="NCBI Taxonomy" id="2585209"/>
    <lineage>
        <taxon>Eukaryota</taxon>
        <taxon>Metazoa</taxon>
        <taxon>Ecdysozoa</taxon>
        <taxon>Arthropoda</taxon>
        <taxon>Chelicerata</taxon>
        <taxon>Arachnida</taxon>
        <taxon>Araneae</taxon>
        <taxon>Araneomorphae</taxon>
        <taxon>Entelegynae</taxon>
        <taxon>Araneoidea</taxon>
        <taxon>Nephilidae</taxon>
        <taxon>Trichonephila</taxon>
    </lineage>
</organism>
<evidence type="ECO:0000313" key="1">
    <source>
        <dbReference type="EMBL" id="GFY19899.1"/>
    </source>
</evidence>
<gene>
    <name evidence="1" type="ORF">TNCV_2145921</name>
</gene>
<dbReference type="AlphaFoldDB" id="A0A8X6VRZ0"/>
<protein>
    <submittedName>
        <fullName evidence="1">Uncharacterized protein</fullName>
    </submittedName>
</protein>
<dbReference type="Proteomes" id="UP000887159">
    <property type="component" value="Unassembled WGS sequence"/>
</dbReference>
<proteinExistence type="predicted"/>
<evidence type="ECO:0000313" key="2">
    <source>
        <dbReference type="Proteomes" id="UP000887159"/>
    </source>
</evidence>
<name>A0A8X6VRZ0_TRICX</name>
<dbReference type="EMBL" id="BMAU01021354">
    <property type="protein sequence ID" value="GFY19899.1"/>
    <property type="molecule type" value="Genomic_DNA"/>
</dbReference>
<accession>A0A8X6VRZ0</accession>
<reference evidence="1" key="1">
    <citation type="submission" date="2020-08" db="EMBL/GenBank/DDBJ databases">
        <title>Multicomponent nature underlies the extraordinary mechanical properties of spider dragline silk.</title>
        <authorList>
            <person name="Kono N."/>
            <person name="Nakamura H."/>
            <person name="Mori M."/>
            <person name="Yoshida Y."/>
            <person name="Ohtoshi R."/>
            <person name="Malay A.D."/>
            <person name="Moran D.A.P."/>
            <person name="Tomita M."/>
            <person name="Numata K."/>
            <person name="Arakawa K."/>
        </authorList>
    </citation>
    <scope>NUCLEOTIDE SEQUENCE</scope>
</reference>